<evidence type="ECO:0000313" key="1">
    <source>
        <dbReference type="EMBL" id="VAX34563.1"/>
    </source>
</evidence>
<accession>A0A3B1DCH9</accession>
<dbReference type="AlphaFoldDB" id="A0A3B1DCH9"/>
<feature type="non-terminal residue" evidence="1">
    <location>
        <position position="117"/>
    </location>
</feature>
<sequence>MVRSLRFLFLSLTCVVILFTGADFTLAATKTPIATGMSAAVGTAIDESNNHLYFVEYNAPDLKRILLTPECENDTAISCIVEIVATGFSHAEDVELDIDHGYAYVTTRDNPGTGGLW</sequence>
<name>A0A3B1DCH9_9ZZZZ</name>
<gene>
    <name evidence="1" type="ORF">MNBD_NITROSPIRAE03-349</name>
</gene>
<organism evidence="1">
    <name type="scientific">hydrothermal vent metagenome</name>
    <dbReference type="NCBI Taxonomy" id="652676"/>
    <lineage>
        <taxon>unclassified sequences</taxon>
        <taxon>metagenomes</taxon>
        <taxon>ecological metagenomes</taxon>
    </lineage>
</organism>
<proteinExistence type="predicted"/>
<reference evidence="1" key="1">
    <citation type="submission" date="2018-06" db="EMBL/GenBank/DDBJ databases">
        <authorList>
            <person name="Zhirakovskaya E."/>
        </authorList>
    </citation>
    <scope>NUCLEOTIDE SEQUENCE</scope>
</reference>
<dbReference type="SUPFAM" id="SSF63825">
    <property type="entry name" value="YWTD domain"/>
    <property type="match status" value="1"/>
</dbReference>
<dbReference type="EMBL" id="UOGI01000349">
    <property type="protein sequence ID" value="VAX34563.1"/>
    <property type="molecule type" value="Genomic_DNA"/>
</dbReference>
<protein>
    <submittedName>
        <fullName evidence="1">Uncharacterized protein</fullName>
    </submittedName>
</protein>